<name>I4BB09_TURPD</name>
<dbReference type="AlphaFoldDB" id="I4BB09"/>
<dbReference type="Proteomes" id="UP000006048">
    <property type="component" value="Chromosome"/>
</dbReference>
<dbReference type="HOGENOM" id="CLU_1460703_0_0_12"/>
<evidence type="ECO:0000313" key="1">
    <source>
        <dbReference type="EMBL" id="AFM14466.1"/>
    </source>
</evidence>
<accession>I4BB09</accession>
<dbReference type="STRING" id="869212.Turpa_3832"/>
<organism evidence="1 2">
    <name type="scientific">Turneriella parva (strain ATCC BAA-1111 / DSM 21527 / NCTC 11395 / H)</name>
    <name type="common">Leptospira parva</name>
    <dbReference type="NCBI Taxonomy" id="869212"/>
    <lineage>
        <taxon>Bacteria</taxon>
        <taxon>Pseudomonadati</taxon>
        <taxon>Spirochaetota</taxon>
        <taxon>Spirochaetia</taxon>
        <taxon>Leptospirales</taxon>
        <taxon>Leptospiraceae</taxon>
        <taxon>Turneriella</taxon>
    </lineage>
</organism>
<sequence length="185" mass="21466">MAQAHQLIDVRKNGAFIFNDILLIDYRQQNLVQLLQEIATQRTHLEHMMKRYLREDERMLGQEKANVANALHMIIRNLAALYLRVYDPEFAAAFGDGLEVSEGKDGFLVKGKMDVEEVNIHFSVSKWATDYLDKSVHELIDAFQEAARDRKITLEEKVLLINKIRTILLQCIQSFYLIRTGAVFR</sequence>
<keyword evidence="2" id="KW-1185">Reference proteome</keyword>
<reference evidence="1 2" key="1">
    <citation type="submission" date="2012-06" db="EMBL/GenBank/DDBJ databases">
        <title>The complete chromosome of genome of Turneriella parva DSM 21527.</title>
        <authorList>
            <consortium name="US DOE Joint Genome Institute (JGI-PGF)"/>
            <person name="Lucas S."/>
            <person name="Han J."/>
            <person name="Lapidus A."/>
            <person name="Bruce D."/>
            <person name="Goodwin L."/>
            <person name="Pitluck S."/>
            <person name="Peters L."/>
            <person name="Kyrpides N."/>
            <person name="Mavromatis K."/>
            <person name="Ivanova N."/>
            <person name="Mikhailova N."/>
            <person name="Chertkov O."/>
            <person name="Detter J.C."/>
            <person name="Tapia R."/>
            <person name="Han C."/>
            <person name="Land M."/>
            <person name="Hauser L."/>
            <person name="Markowitz V."/>
            <person name="Cheng J.-F."/>
            <person name="Hugenholtz P."/>
            <person name="Woyke T."/>
            <person name="Wu D."/>
            <person name="Gronow S."/>
            <person name="Wellnitz S."/>
            <person name="Brambilla E."/>
            <person name="Klenk H.-P."/>
            <person name="Eisen J.A."/>
        </authorList>
    </citation>
    <scope>NUCLEOTIDE SEQUENCE [LARGE SCALE GENOMIC DNA]</scope>
    <source>
        <strain evidence="2">ATCC BAA-1111 / DSM 21527 / NCTC 11395 / H</strain>
    </source>
</reference>
<proteinExistence type="predicted"/>
<dbReference type="EMBL" id="CP002959">
    <property type="protein sequence ID" value="AFM14466.1"/>
    <property type="molecule type" value="Genomic_DNA"/>
</dbReference>
<gene>
    <name evidence="1" type="ordered locus">Turpa_3832</name>
</gene>
<dbReference type="KEGG" id="tpx:Turpa_3832"/>
<protein>
    <submittedName>
        <fullName evidence="1">Uncharacterized protein</fullName>
    </submittedName>
</protein>
<evidence type="ECO:0000313" key="2">
    <source>
        <dbReference type="Proteomes" id="UP000006048"/>
    </source>
</evidence>